<evidence type="ECO:0000313" key="2">
    <source>
        <dbReference type="Proteomes" id="UP000199584"/>
    </source>
</evidence>
<reference evidence="2" key="1">
    <citation type="submission" date="2016-10" db="EMBL/GenBank/DDBJ databases">
        <authorList>
            <person name="Varghese N."/>
            <person name="Submissions S."/>
        </authorList>
    </citation>
    <scope>NUCLEOTIDE SEQUENCE [LARGE SCALE GENOMIC DNA]</scope>
    <source>
        <strain evidence="2">DSM 3669</strain>
    </source>
</reference>
<gene>
    <name evidence="1" type="ORF">SAMN05660706_1613</name>
</gene>
<dbReference type="AlphaFoldDB" id="A0A1I6ELD6"/>
<accession>A0A1I6ELD6</accession>
<protein>
    <submittedName>
        <fullName evidence="1">Uncharacterized protein</fullName>
    </submittedName>
</protein>
<proteinExistence type="predicted"/>
<keyword evidence="2" id="KW-1185">Reference proteome</keyword>
<organism evidence="1 2">
    <name type="scientific">Desulfoscipio geothermicus DSM 3669</name>
    <dbReference type="NCBI Taxonomy" id="1121426"/>
    <lineage>
        <taxon>Bacteria</taxon>
        <taxon>Bacillati</taxon>
        <taxon>Bacillota</taxon>
        <taxon>Clostridia</taxon>
        <taxon>Eubacteriales</taxon>
        <taxon>Desulfallaceae</taxon>
        <taxon>Desulfoscipio</taxon>
    </lineage>
</organism>
<dbReference type="Proteomes" id="UP000199584">
    <property type="component" value="Unassembled WGS sequence"/>
</dbReference>
<dbReference type="EMBL" id="FOYM01000061">
    <property type="protein sequence ID" value="SFR18569.1"/>
    <property type="molecule type" value="Genomic_DNA"/>
</dbReference>
<name>A0A1I6ELD6_9FIRM</name>
<sequence length="124" mass="13462">MVFLLTGYAAVKFKVEGGKIHLLGTAKTQLDDITAALRQPPDQGRGQGGAGKAHIIPHGHFPGLKKLHLGTPDAISHLNNSSLPCNLTGGIRAVKMKIQLFQDIFWFPLTGICSQKLHCFSYMI</sequence>
<evidence type="ECO:0000313" key="1">
    <source>
        <dbReference type="EMBL" id="SFR18569.1"/>
    </source>
</evidence>